<dbReference type="InterPro" id="IPR000237">
    <property type="entry name" value="GRIP_dom"/>
</dbReference>
<dbReference type="Proteomes" id="UP000241769">
    <property type="component" value="Unassembled WGS sequence"/>
</dbReference>
<comment type="subcellular location">
    <subcellularLocation>
        <location evidence="2">Cytoplasm</location>
    </subcellularLocation>
    <subcellularLocation>
        <location evidence="1">Endomembrane system</location>
        <topology evidence="1">Peripheral membrane protein</topology>
    </subcellularLocation>
</comment>
<feature type="compositionally biased region" description="Basic and acidic residues" evidence="6">
    <location>
        <begin position="382"/>
        <end position="423"/>
    </location>
</feature>
<dbReference type="STRING" id="1890364.A0A2P6MR61"/>
<comment type="caution">
    <text evidence="8">The sequence shown here is derived from an EMBL/GenBank/DDBJ whole genome shotgun (WGS) entry which is preliminary data.</text>
</comment>
<dbReference type="Gene3D" id="1.10.220.60">
    <property type="entry name" value="GRIP domain"/>
    <property type="match status" value="1"/>
</dbReference>
<evidence type="ECO:0000256" key="2">
    <source>
        <dbReference type="ARBA" id="ARBA00004496"/>
    </source>
</evidence>
<gene>
    <name evidence="8" type="ORF">PROFUN_16356</name>
</gene>
<keyword evidence="5" id="KW-0472">Membrane</keyword>
<evidence type="ECO:0000256" key="5">
    <source>
        <dbReference type="ARBA" id="ARBA00023136"/>
    </source>
</evidence>
<dbReference type="SMART" id="SM00755">
    <property type="entry name" value="Grip"/>
    <property type="match status" value="1"/>
</dbReference>
<keyword evidence="3" id="KW-0963">Cytoplasm</keyword>
<keyword evidence="9" id="KW-1185">Reference proteome</keyword>
<evidence type="ECO:0000313" key="8">
    <source>
        <dbReference type="EMBL" id="PRP74194.1"/>
    </source>
</evidence>
<dbReference type="GO" id="GO:0005794">
    <property type="term" value="C:Golgi apparatus"/>
    <property type="evidence" value="ECO:0007669"/>
    <property type="project" value="TreeGrafter"/>
</dbReference>
<organism evidence="8 9">
    <name type="scientific">Planoprotostelium fungivorum</name>
    <dbReference type="NCBI Taxonomy" id="1890364"/>
    <lineage>
        <taxon>Eukaryota</taxon>
        <taxon>Amoebozoa</taxon>
        <taxon>Evosea</taxon>
        <taxon>Variosea</taxon>
        <taxon>Cavosteliida</taxon>
        <taxon>Cavosteliaceae</taxon>
        <taxon>Planoprotostelium</taxon>
    </lineage>
</organism>
<proteinExistence type="predicted"/>
<keyword evidence="4" id="KW-0175">Coiled coil</keyword>
<dbReference type="PANTHER" id="PTHR23157">
    <property type="entry name" value="GRIP AND COILED-COIL DOMAIN-CONTAINING PROTEIN 1"/>
    <property type="match status" value="1"/>
</dbReference>
<dbReference type="PROSITE" id="PS50913">
    <property type="entry name" value="GRIP"/>
    <property type="match status" value="1"/>
</dbReference>
<feature type="compositionally biased region" description="Basic and acidic residues" evidence="6">
    <location>
        <begin position="74"/>
        <end position="247"/>
    </location>
</feature>
<name>A0A2P6MR61_9EUKA</name>
<dbReference type="EMBL" id="MDYQ01000489">
    <property type="protein sequence ID" value="PRP74194.1"/>
    <property type="molecule type" value="Genomic_DNA"/>
</dbReference>
<accession>A0A2P6MR61</accession>
<evidence type="ECO:0000259" key="7">
    <source>
        <dbReference type="PROSITE" id="PS50913"/>
    </source>
</evidence>
<feature type="compositionally biased region" description="Basic and acidic residues" evidence="6">
    <location>
        <begin position="714"/>
        <end position="725"/>
    </location>
</feature>
<dbReference type="Pfam" id="PF01465">
    <property type="entry name" value="GRIP"/>
    <property type="match status" value="1"/>
</dbReference>
<dbReference type="InParanoid" id="A0A2P6MR61"/>
<protein>
    <recommendedName>
        <fullName evidence="7">GRIP domain-containing protein</fullName>
    </recommendedName>
</protein>
<feature type="region of interest" description="Disordered" evidence="6">
    <location>
        <begin position="539"/>
        <end position="561"/>
    </location>
</feature>
<reference evidence="8 9" key="1">
    <citation type="journal article" date="2018" name="Genome Biol. Evol.">
        <title>Multiple Roots of Fruiting Body Formation in Amoebozoa.</title>
        <authorList>
            <person name="Hillmann F."/>
            <person name="Forbes G."/>
            <person name="Novohradska S."/>
            <person name="Ferling I."/>
            <person name="Riege K."/>
            <person name="Groth M."/>
            <person name="Westermann M."/>
            <person name="Marz M."/>
            <person name="Spaller T."/>
            <person name="Winckler T."/>
            <person name="Schaap P."/>
            <person name="Glockner G."/>
        </authorList>
    </citation>
    <scope>NUCLEOTIDE SEQUENCE [LARGE SCALE GENOMIC DNA]</scope>
    <source>
        <strain evidence="8 9">Jena</strain>
    </source>
</reference>
<feature type="domain" description="GRIP" evidence="7">
    <location>
        <begin position="807"/>
        <end position="855"/>
    </location>
</feature>
<evidence type="ECO:0000256" key="1">
    <source>
        <dbReference type="ARBA" id="ARBA00004184"/>
    </source>
</evidence>
<dbReference type="InterPro" id="IPR051952">
    <property type="entry name" value="Golgi-autophagy_related"/>
</dbReference>
<dbReference type="PANTHER" id="PTHR23157:SF25">
    <property type="entry name" value="GRIP AND COILED-COIL DOMAIN-CONTAINING PROTEIN 1"/>
    <property type="match status" value="1"/>
</dbReference>
<feature type="region of interest" description="Disordered" evidence="6">
    <location>
        <begin position="714"/>
        <end position="734"/>
    </location>
</feature>
<feature type="region of interest" description="Disordered" evidence="6">
    <location>
        <begin position="382"/>
        <end position="441"/>
    </location>
</feature>
<evidence type="ECO:0000256" key="6">
    <source>
        <dbReference type="SAM" id="MobiDB-lite"/>
    </source>
</evidence>
<dbReference type="AlphaFoldDB" id="A0A2P6MR61"/>
<dbReference type="OrthoDB" id="21510at2759"/>
<evidence type="ECO:0000256" key="3">
    <source>
        <dbReference type="ARBA" id="ARBA00022490"/>
    </source>
</evidence>
<feature type="compositionally biased region" description="Basic and acidic residues" evidence="6">
    <location>
        <begin position="42"/>
        <end position="56"/>
    </location>
</feature>
<evidence type="ECO:0000313" key="9">
    <source>
        <dbReference type="Proteomes" id="UP000241769"/>
    </source>
</evidence>
<feature type="compositionally biased region" description="Basic and acidic residues" evidence="6">
    <location>
        <begin position="1"/>
        <end position="35"/>
    </location>
</feature>
<feature type="region of interest" description="Disordered" evidence="6">
    <location>
        <begin position="1"/>
        <end position="247"/>
    </location>
</feature>
<evidence type="ECO:0000256" key="4">
    <source>
        <dbReference type="ARBA" id="ARBA00023054"/>
    </source>
</evidence>
<sequence length="869" mass="103464">MRERLREMEEEKEKTRETLEQLERQVQIEKERREREEEEEEERRQSQEDRERDTKSSIEQLQVRLDESEALLSRSREDMEEKEKELEQLRREREENTSGDKERGEAVDKYREMEKRVEELEAESNRLRGEIEGEKKRGEEEKKRGEEEKKRAEEEKKRGEEEKKRAEEEKKRAEEEKKRAEEEKKRAEEEKKRAEEEKKKREETEMERDRLKEAIQRLIQDRGEDRQKLEEEKRQEMKEKEEKMREELKRDIEAVEKEREELKRDIEALKKRAEGDRATQRQLEQTVNKLTTELDNMKTENGIKIDSYNEKITKLKNLLVVANKHLAEGKKRTNDEKMKFGSLEDELQQLRSREEEGRKEREALSKEKIVMEQVISNMKAQMEKDNEEAQQHIESERQSHAKREREMSENFKMQLGERDRQLRESSSLSAEQSEERLVKNKKMYESRISEMNREFEAKLEALKEEKATLQESFEAYKVRAKESFEAYKVRAKVALGQKREVQAPSPRPSEVPDDVLEQLKSEINDVKSKNVDLHRELEKMREEASQTQNLQTEHDTLQKKNLAMRSMIQRYKEEMKKKESNYNEEVEKMRGEMQQMRDDEQLKKLEEQLRDSLKSIEELNQKLNEQRDKTSKTIYDRDTEIDSLKQSLHNQYQEMTVLKNAATAAIANDPMSISSFTQQHQVKAPLPDMPPPPTRKPDQDINDTLSSILKESHLLGETGNRERTIPKPLRSPSMTQFSINPPQNVASDDQFVRFAQMQAQRDNENDTLKTQLDELRHRMSEFEQTEKLHIEQEGLLKETIRSLERNQKREGANAEYMKNIVLKFITSTDNKETLLPVLGTVLQLNAQELSQVKEKMVEPSGVLGRWSVW</sequence>